<dbReference type="AlphaFoldDB" id="A0A9P0F2C4"/>
<dbReference type="EMBL" id="OU963864">
    <property type="protein sequence ID" value="CAH0386743.1"/>
    <property type="molecule type" value="Genomic_DNA"/>
</dbReference>
<dbReference type="Proteomes" id="UP001152759">
    <property type="component" value="Chromosome 3"/>
</dbReference>
<accession>A0A9P0F2C4</accession>
<organism evidence="2 3">
    <name type="scientific">Bemisia tabaci</name>
    <name type="common">Sweetpotato whitefly</name>
    <name type="synonym">Aleurodes tabaci</name>
    <dbReference type="NCBI Taxonomy" id="7038"/>
    <lineage>
        <taxon>Eukaryota</taxon>
        <taxon>Metazoa</taxon>
        <taxon>Ecdysozoa</taxon>
        <taxon>Arthropoda</taxon>
        <taxon>Hexapoda</taxon>
        <taxon>Insecta</taxon>
        <taxon>Pterygota</taxon>
        <taxon>Neoptera</taxon>
        <taxon>Paraneoptera</taxon>
        <taxon>Hemiptera</taxon>
        <taxon>Sternorrhyncha</taxon>
        <taxon>Aleyrodoidea</taxon>
        <taxon>Aleyrodidae</taxon>
        <taxon>Aleyrodinae</taxon>
        <taxon>Bemisia</taxon>
    </lineage>
</organism>
<evidence type="ECO:0000313" key="2">
    <source>
        <dbReference type="EMBL" id="CAH0386743.1"/>
    </source>
</evidence>
<evidence type="ECO:0000256" key="1">
    <source>
        <dbReference type="SAM" id="MobiDB-lite"/>
    </source>
</evidence>
<feature type="compositionally biased region" description="Basic and acidic residues" evidence="1">
    <location>
        <begin position="82"/>
        <end position="96"/>
    </location>
</feature>
<proteinExistence type="predicted"/>
<sequence>MVCISDNPASAKRVVEVRAVAGNVGLNAQHCASTAVIHAKTCLKCLADSEDEDDIKAYDFFDEPSTEEDFEAVMTEVQDLPESPHSEINNEPKESEINAGRDVYGGEPGPSTCPPPKVGTSFHRTVKRPRLD</sequence>
<name>A0A9P0F2C4_BEMTA</name>
<feature type="region of interest" description="Disordered" evidence="1">
    <location>
        <begin position="80"/>
        <end position="132"/>
    </location>
</feature>
<reference evidence="2" key="1">
    <citation type="submission" date="2021-12" db="EMBL/GenBank/DDBJ databases">
        <authorList>
            <person name="King R."/>
        </authorList>
    </citation>
    <scope>NUCLEOTIDE SEQUENCE</scope>
</reference>
<gene>
    <name evidence="2" type="ORF">BEMITA_LOCUS5817</name>
</gene>
<evidence type="ECO:0000313" key="3">
    <source>
        <dbReference type="Proteomes" id="UP001152759"/>
    </source>
</evidence>
<keyword evidence="3" id="KW-1185">Reference proteome</keyword>
<protein>
    <submittedName>
        <fullName evidence="2">Uncharacterized protein</fullName>
    </submittedName>
</protein>